<feature type="transmembrane region" description="Helical" evidence="1">
    <location>
        <begin position="29"/>
        <end position="48"/>
    </location>
</feature>
<keyword evidence="1" id="KW-0812">Transmembrane</keyword>
<proteinExistence type="predicted"/>
<keyword evidence="1" id="KW-1133">Transmembrane helix</keyword>
<keyword evidence="1" id="KW-0472">Membrane</keyword>
<dbReference type="EMBL" id="JANYMP010000019">
    <property type="protein sequence ID" value="MCS7481685.1"/>
    <property type="molecule type" value="Genomic_DNA"/>
</dbReference>
<dbReference type="RefSeq" id="WP_259627165.1">
    <property type="nucleotide sequence ID" value="NZ_JANYMP010000019.1"/>
</dbReference>
<comment type="caution">
    <text evidence="2">The sequence shown here is derived from an EMBL/GenBank/DDBJ whole genome shotgun (WGS) entry which is preliminary data.</text>
</comment>
<name>A0A9X2VS16_9PSEU</name>
<dbReference type="Proteomes" id="UP001141259">
    <property type="component" value="Unassembled WGS sequence"/>
</dbReference>
<gene>
    <name evidence="2" type="ORF">NZH93_32920</name>
</gene>
<evidence type="ECO:0000313" key="2">
    <source>
        <dbReference type="EMBL" id="MCS7481685.1"/>
    </source>
</evidence>
<evidence type="ECO:0000256" key="1">
    <source>
        <dbReference type="SAM" id="Phobius"/>
    </source>
</evidence>
<reference evidence="2" key="1">
    <citation type="submission" date="2022-08" db="EMBL/GenBank/DDBJ databases">
        <authorList>
            <person name="Tistechok S."/>
            <person name="Samborskyy M."/>
            <person name="Roman I."/>
        </authorList>
    </citation>
    <scope>NUCLEOTIDE SEQUENCE</scope>
    <source>
        <strain evidence="2">DSM 103496</strain>
    </source>
</reference>
<dbReference type="AlphaFoldDB" id="A0A9X2VS16"/>
<organism evidence="2 3">
    <name type="scientific">Umezawaea endophytica</name>
    <dbReference type="NCBI Taxonomy" id="1654476"/>
    <lineage>
        <taxon>Bacteria</taxon>
        <taxon>Bacillati</taxon>
        <taxon>Actinomycetota</taxon>
        <taxon>Actinomycetes</taxon>
        <taxon>Pseudonocardiales</taxon>
        <taxon>Pseudonocardiaceae</taxon>
        <taxon>Umezawaea</taxon>
    </lineage>
</organism>
<accession>A0A9X2VS16</accession>
<sequence length="301" mass="32705">MNVNTAATARKKKIEKYFHKTPNPSDNTIALAFLIGGGVLAFIGLLLLGGGGAFFGVVLMAGAGYLGYQGFLRKSAYDRAYEASTPKPTAKEMDRLLLDDLLKIERTAMTQLDLTPEDLQLEASGSDPFAALAHGSASSAHEGRRPLVVFGPAVNSGFAIGEDDVWRCKRYEVMVICPTSYHMAIYRCVLDFLTGGMQSVETHEYHYTDVVAVSTNTRPAPDLVLDILAIIDEEQVRFARTLLKEFQIVVSSGDRSKVVVGISDEEDPDNSATLQDSGINRVIDTVRKVLRDKKGGTAALN</sequence>
<feature type="transmembrane region" description="Helical" evidence="1">
    <location>
        <begin position="54"/>
        <end position="72"/>
    </location>
</feature>
<protein>
    <submittedName>
        <fullName evidence="2">Uncharacterized protein</fullName>
    </submittedName>
</protein>
<keyword evidence="3" id="KW-1185">Reference proteome</keyword>
<evidence type="ECO:0000313" key="3">
    <source>
        <dbReference type="Proteomes" id="UP001141259"/>
    </source>
</evidence>